<dbReference type="EMBL" id="NCKU01001406">
    <property type="protein sequence ID" value="RWS12167.1"/>
    <property type="molecule type" value="Genomic_DNA"/>
</dbReference>
<dbReference type="Gene3D" id="3.80.10.10">
    <property type="entry name" value="Ribonuclease Inhibitor"/>
    <property type="match status" value="1"/>
</dbReference>
<protein>
    <submittedName>
        <fullName evidence="2">Leucine-rich repeat-containing protein 24-like protein</fullName>
    </submittedName>
</protein>
<dbReference type="AlphaFoldDB" id="A0A3S3Q7W2"/>
<dbReference type="OrthoDB" id="643377at2759"/>
<name>A0A3S3Q7W2_9ACAR</name>
<accession>A0A3S3Q7W2</accession>
<dbReference type="SUPFAM" id="SSF52058">
    <property type="entry name" value="L domain-like"/>
    <property type="match status" value="1"/>
</dbReference>
<keyword evidence="4" id="KW-1185">Reference proteome</keyword>
<reference evidence="2" key="2">
    <citation type="submission" date="2018-11" db="EMBL/GenBank/DDBJ databases">
        <title>Trombidioid mite genomics.</title>
        <authorList>
            <person name="Dong X."/>
        </authorList>
    </citation>
    <scope>NUCLEOTIDE SEQUENCE</scope>
    <source>
        <strain evidence="2">UoL-WK</strain>
    </source>
</reference>
<evidence type="ECO:0000313" key="1">
    <source>
        <dbReference type="EMBL" id="RWS04952.1"/>
    </source>
</evidence>
<comment type="caution">
    <text evidence="2">The sequence shown here is derived from an EMBL/GenBank/DDBJ whole genome shotgun (WGS) entry which is preliminary data.</text>
</comment>
<gene>
    <name evidence="2" type="ORF">B4U79_08840</name>
    <name evidence="1" type="ORF">B4U79_10151</name>
    <name evidence="3" type="ORF">B4U79_10220</name>
</gene>
<proteinExistence type="predicted"/>
<evidence type="ECO:0000313" key="2">
    <source>
        <dbReference type="EMBL" id="RWS04968.1"/>
    </source>
</evidence>
<evidence type="ECO:0000313" key="3">
    <source>
        <dbReference type="EMBL" id="RWS12167.1"/>
    </source>
</evidence>
<reference evidence="2 4" key="1">
    <citation type="journal article" date="2018" name="Gigascience">
        <title>Genomes of trombidid mites reveal novel predicted allergens and laterally-transferred genes associated with secondary metabolism.</title>
        <authorList>
            <person name="Dong X."/>
            <person name="Chaisiri K."/>
            <person name="Xia D."/>
            <person name="Armstrong S.D."/>
            <person name="Fang Y."/>
            <person name="Donnelly M.J."/>
            <person name="Kadowaki T."/>
            <person name="McGarry J.W."/>
            <person name="Darby A.C."/>
            <person name="Makepeace B.L."/>
        </authorList>
    </citation>
    <scope>NUCLEOTIDE SEQUENCE [LARGE SCALE GENOMIC DNA]</scope>
    <source>
        <strain evidence="2">UoL-WK</strain>
    </source>
</reference>
<sequence>MRIILSKTSAQSTLLLCEPRTIFMFAILLLLRLNTLVAVKSVISSSASSHANQMCPQNRLYIWKDNKKTVECPNLHLTSIPANIENDVQVFNFSGNPLRALHDRVFYKSGLMNLQRIYLS</sequence>
<dbReference type="Proteomes" id="UP000285301">
    <property type="component" value="Unassembled WGS sequence"/>
</dbReference>
<dbReference type="STRING" id="1965070.A0A3S3Q7W2"/>
<feature type="non-terminal residue" evidence="2">
    <location>
        <position position="120"/>
    </location>
</feature>
<evidence type="ECO:0000313" key="4">
    <source>
        <dbReference type="Proteomes" id="UP000285301"/>
    </source>
</evidence>
<dbReference type="EMBL" id="NCKU01005136">
    <property type="protein sequence ID" value="RWS04968.1"/>
    <property type="molecule type" value="Genomic_DNA"/>
</dbReference>
<dbReference type="EMBL" id="NCKU01005151">
    <property type="protein sequence ID" value="RWS04952.1"/>
    <property type="molecule type" value="Genomic_DNA"/>
</dbReference>
<dbReference type="InterPro" id="IPR032675">
    <property type="entry name" value="LRR_dom_sf"/>
</dbReference>
<organism evidence="2 4">
    <name type="scientific">Dinothrombium tinctorium</name>
    <dbReference type="NCBI Taxonomy" id="1965070"/>
    <lineage>
        <taxon>Eukaryota</taxon>
        <taxon>Metazoa</taxon>
        <taxon>Ecdysozoa</taxon>
        <taxon>Arthropoda</taxon>
        <taxon>Chelicerata</taxon>
        <taxon>Arachnida</taxon>
        <taxon>Acari</taxon>
        <taxon>Acariformes</taxon>
        <taxon>Trombidiformes</taxon>
        <taxon>Prostigmata</taxon>
        <taxon>Anystina</taxon>
        <taxon>Parasitengona</taxon>
        <taxon>Trombidioidea</taxon>
        <taxon>Trombidiidae</taxon>
        <taxon>Dinothrombium</taxon>
    </lineage>
</organism>